<comment type="catalytic activity">
    <reaction evidence="1">
        <text>Hydrolysis of terminal, non-reducing alpha-D-galactose residues in alpha-D-galactosides, including galactose oligosaccharides, galactomannans and galactolipids.</text>
        <dbReference type="EC" id="3.2.1.22"/>
    </reaction>
</comment>
<keyword evidence="9" id="KW-1185">Reference proteome</keyword>
<dbReference type="InterPro" id="IPR006626">
    <property type="entry name" value="PbH1"/>
</dbReference>
<evidence type="ECO:0000256" key="4">
    <source>
        <dbReference type="ARBA" id="ARBA00022801"/>
    </source>
</evidence>
<keyword evidence="4" id="KW-0378">Hydrolase</keyword>
<name>A0ABT3GS72_9BACT</name>
<sequence length="608" mass="66480">MRRWLAGITRMAAISLIAAFSLPAMGQAEPYPAAAALVASPGGTTYHVDPAKGDDTRDGTKPDTAWKSFVRVNGLKLAAGDRVLVAPGVHELSLTPHAAGTAEKPVVIRFLRGVHEFAVGRSLRRPWHISNASDAPDVPKPMAILVEDSRHLQFEGAGPAGKDRSLLLMGGRMIEFVNSHSQDIGYRGLAFDLKRPTVSEFRVEEVAADSAVIRIAEGSTFAIDGGKFRWTGDIGSGGVMVQQAIPEEGRAWRVGIDWDPFSTATATSVGEGKVRLVWDKGNFGMTKGRQFQFRHIFRDSAGGFNQRCKNISFRDCTFHALTNMGIISQFTENIAFQRVEFVPPPGTIRTCPCWADALHFSGCKGRLTVEDCRFSGLQDDAINVHGTHLRIIGKTTDNQLHLRFMQPQTYGFAAFMPGDEIAVISHASLRELPDNPRRKVTAIEPKAGSNGKDWLLTLDGPAPAFGTDDVVDNVTWYPELIAKNNRVEMASCRGFLITTRGKSLVEGNTFHRCTMPGILIEDDANGWFESGPIRDLTVRDNRFIGCGIEISPKTRTPEQPVHENVRLLENQFDGGGISVHSVGGLTLRGNKFTGKEAISLHHCTDVSR</sequence>
<dbReference type="RefSeq" id="WP_264490490.1">
    <property type="nucleotide sequence ID" value="NZ_JAPDDT010000025.1"/>
</dbReference>
<feature type="domain" description="GLAA-B beta-barrel" evidence="7">
    <location>
        <begin position="399"/>
        <end position="464"/>
    </location>
</feature>
<feature type="signal peptide" evidence="6">
    <location>
        <begin position="1"/>
        <end position="26"/>
    </location>
</feature>
<proteinExistence type="predicted"/>
<dbReference type="Pfam" id="PF23764">
    <property type="entry name" value="Beta-barrel_GLAA-B_II"/>
    <property type="match status" value="1"/>
</dbReference>
<comment type="catalytic activity">
    <reaction evidence="2">
        <text>Hydrolysis of terminal, non-reducing branched (1-&gt;3)-alpha-D-galactosidic residues, producing free D-galactose.</text>
        <dbReference type="EC" id="3.2.1.n1"/>
    </reaction>
</comment>
<dbReference type="InterPro" id="IPR056441">
    <property type="entry name" value="Beta-barrel_GLAA-B_II"/>
</dbReference>
<keyword evidence="5" id="KW-0326">Glycosidase</keyword>
<dbReference type="InterPro" id="IPR011050">
    <property type="entry name" value="Pectin_lyase_fold/virulence"/>
</dbReference>
<gene>
    <name evidence="8" type="ORF">OKA05_27775</name>
</gene>
<protein>
    <submittedName>
        <fullName evidence="8">Right-handed parallel beta-helix repeat-containing protein</fullName>
    </submittedName>
</protein>
<evidence type="ECO:0000256" key="2">
    <source>
        <dbReference type="ARBA" id="ARBA00001271"/>
    </source>
</evidence>
<feature type="chain" id="PRO_5045721284" evidence="6">
    <location>
        <begin position="27"/>
        <end position="608"/>
    </location>
</feature>
<keyword evidence="6" id="KW-0732">Signal</keyword>
<accession>A0ABT3GS72</accession>
<dbReference type="Gene3D" id="2.160.20.10">
    <property type="entry name" value="Single-stranded right-handed beta-helix, Pectin lyase-like"/>
    <property type="match status" value="3"/>
</dbReference>
<evidence type="ECO:0000256" key="1">
    <source>
        <dbReference type="ARBA" id="ARBA00001255"/>
    </source>
</evidence>
<organism evidence="8 9">
    <name type="scientific">Luteolibacter arcticus</name>
    <dbReference type="NCBI Taxonomy" id="1581411"/>
    <lineage>
        <taxon>Bacteria</taxon>
        <taxon>Pseudomonadati</taxon>
        <taxon>Verrucomicrobiota</taxon>
        <taxon>Verrucomicrobiia</taxon>
        <taxon>Verrucomicrobiales</taxon>
        <taxon>Verrucomicrobiaceae</taxon>
        <taxon>Luteolibacter</taxon>
    </lineage>
</organism>
<dbReference type="SMART" id="SM00710">
    <property type="entry name" value="PbH1"/>
    <property type="match status" value="5"/>
</dbReference>
<dbReference type="Proteomes" id="UP001320876">
    <property type="component" value="Unassembled WGS sequence"/>
</dbReference>
<evidence type="ECO:0000256" key="3">
    <source>
        <dbReference type="ARBA" id="ARBA00022737"/>
    </source>
</evidence>
<dbReference type="InterPro" id="IPR012334">
    <property type="entry name" value="Pectin_lyas_fold"/>
</dbReference>
<evidence type="ECO:0000313" key="9">
    <source>
        <dbReference type="Proteomes" id="UP001320876"/>
    </source>
</evidence>
<dbReference type="SUPFAM" id="SSF51126">
    <property type="entry name" value="Pectin lyase-like"/>
    <property type="match status" value="1"/>
</dbReference>
<dbReference type="EMBL" id="JAPDDT010000025">
    <property type="protein sequence ID" value="MCW1926382.1"/>
    <property type="molecule type" value="Genomic_DNA"/>
</dbReference>
<evidence type="ECO:0000259" key="7">
    <source>
        <dbReference type="Pfam" id="PF23764"/>
    </source>
</evidence>
<reference evidence="8 9" key="1">
    <citation type="submission" date="2022-10" db="EMBL/GenBank/DDBJ databases">
        <title>Luteolibacter arcticus strain CCTCC AB 2014275, whole genome shotgun sequencing project.</title>
        <authorList>
            <person name="Zhao G."/>
            <person name="Shen L."/>
        </authorList>
    </citation>
    <scope>NUCLEOTIDE SEQUENCE [LARGE SCALE GENOMIC DNA]</scope>
    <source>
        <strain evidence="8 9">CCTCC AB 2014275</strain>
    </source>
</reference>
<evidence type="ECO:0000313" key="8">
    <source>
        <dbReference type="EMBL" id="MCW1926382.1"/>
    </source>
</evidence>
<evidence type="ECO:0000256" key="6">
    <source>
        <dbReference type="SAM" id="SignalP"/>
    </source>
</evidence>
<evidence type="ECO:0000256" key="5">
    <source>
        <dbReference type="ARBA" id="ARBA00023295"/>
    </source>
</evidence>
<keyword evidence="3" id="KW-0677">Repeat</keyword>
<comment type="caution">
    <text evidence="8">The sequence shown here is derived from an EMBL/GenBank/DDBJ whole genome shotgun (WGS) entry which is preliminary data.</text>
</comment>